<comment type="caution">
    <text evidence="1">The sequence shown here is derived from an EMBL/GenBank/DDBJ whole genome shotgun (WGS) entry which is preliminary data.</text>
</comment>
<dbReference type="AlphaFoldDB" id="X1N192"/>
<accession>X1N192</accession>
<name>X1N192_9ZZZZ</name>
<feature type="non-terminal residue" evidence="1">
    <location>
        <position position="1"/>
    </location>
</feature>
<sequence>KNDFDSLNLVIIKEKLNHTIPETYEIKVNLTCSDDDLGSTQTIEVGSSLPNTKFIGAGKRYFVIGADEITHYCFARYWVWQK</sequence>
<reference evidence="1" key="1">
    <citation type="journal article" date="2014" name="Front. Microbiol.">
        <title>High frequency of phylogenetically diverse reductive dehalogenase-homologous genes in deep subseafloor sedimentary metagenomes.</title>
        <authorList>
            <person name="Kawai M."/>
            <person name="Futagami T."/>
            <person name="Toyoda A."/>
            <person name="Takaki Y."/>
            <person name="Nishi S."/>
            <person name="Hori S."/>
            <person name="Arai W."/>
            <person name="Tsubouchi T."/>
            <person name="Morono Y."/>
            <person name="Uchiyama I."/>
            <person name="Ito T."/>
            <person name="Fujiyama A."/>
            <person name="Inagaki F."/>
            <person name="Takami H."/>
        </authorList>
    </citation>
    <scope>NUCLEOTIDE SEQUENCE</scope>
    <source>
        <strain evidence="1">Expedition CK06-06</strain>
    </source>
</reference>
<protein>
    <submittedName>
        <fullName evidence="1">Uncharacterized protein</fullName>
    </submittedName>
</protein>
<evidence type="ECO:0000313" key="1">
    <source>
        <dbReference type="EMBL" id="GAI24006.1"/>
    </source>
</evidence>
<proteinExistence type="predicted"/>
<organism evidence="1">
    <name type="scientific">marine sediment metagenome</name>
    <dbReference type="NCBI Taxonomy" id="412755"/>
    <lineage>
        <taxon>unclassified sequences</taxon>
        <taxon>metagenomes</taxon>
        <taxon>ecological metagenomes</taxon>
    </lineage>
</organism>
<gene>
    <name evidence="1" type="ORF">S06H3_24408</name>
</gene>
<dbReference type="EMBL" id="BARV01013570">
    <property type="protein sequence ID" value="GAI24006.1"/>
    <property type="molecule type" value="Genomic_DNA"/>
</dbReference>